<keyword evidence="12" id="KW-1185">Reference proteome</keyword>
<proteinExistence type="inferred from homology"/>
<dbReference type="KEGG" id="jcu:105632957"/>
<dbReference type="CDD" id="cd21793">
    <property type="entry name" value="Rad21_Rec8_M_AtSYN1-like"/>
    <property type="match status" value="1"/>
</dbReference>
<evidence type="ECO:0000313" key="11">
    <source>
        <dbReference type="EMBL" id="KDP46317.1"/>
    </source>
</evidence>
<dbReference type="Proteomes" id="UP000027138">
    <property type="component" value="Unassembled WGS sequence"/>
</dbReference>
<organism evidence="11 12">
    <name type="scientific">Jatropha curcas</name>
    <name type="common">Barbados nut</name>
    <dbReference type="NCBI Taxonomy" id="180498"/>
    <lineage>
        <taxon>Eukaryota</taxon>
        <taxon>Viridiplantae</taxon>
        <taxon>Streptophyta</taxon>
        <taxon>Embryophyta</taxon>
        <taxon>Tracheophyta</taxon>
        <taxon>Spermatophyta</taxon>
        <taxon>Magnoliopsida</taxon>
        <taxon>eudicotyledons</taxon>
        <taxon>Gunneridae</taxon>
        <taxon>Pentapetalae</taxon>
        <taxon>rosids</taxon>
        <taxon>fabids</taxon>
        <taxon>Malpighiales</taxon>
        <taxon>Euphorbiaceae</taxon>
        <taxon>Crotonoideae</taxon>
        <taxon>Jatropheae</taxon>
        <taxon>Jatropha</taxon>
    </lineage>
</organism>
<feature type="compositionally biased region" description="Basic and acidic residues" evidence="8">
    <location>
        <begin position="241"/>
        <end position="252"/>
    </location>
</feature>
<name>A0A067LD59_JATCU</name>
<evidence type="ECO:0008006" key="13">
    <source>
        <dbReference type="Google" id="ProtNLM"/>
    </source>
</evidence>
<evidence type="ECO:0000259" key="9">
    <source>
        <dbReference type="Pfam" id="PF04824"/>
    </source>
</evidence>
<dbReference type="EMBL" id="KK914219">
    <property type="protein sequence ID" value="KDP46317.1"/>
    <property type="molecule type" value="Genomic_DNA"/>
</dbReference>
<evidence type="ECO:0000256" key="6">
    <source>
        <dbReference type="ARBA" id="ARBA00023242"/>
    </source>
</evidence>
<dbReference type="SUPFAM" id="SSF46785">
    <property type="entry name" value="Winged helix' DNA-binding domain"/>
    <property type="match status" value="1"/>
</dbReference>
<evidence type="ECO:0000256" key="7">
    <source>
        <dbReference type="ARBA" id="ARBA00064543"/>
    </source>
</evidence>
<dbReference type="GO" id="GO:0008278">
    <property type="term" value="C:cohesin complex"/>
    <property type="evidence" value="ECO:0007669"/>
    <property type="project" value="InterPro"/>
</dbReference>
<evidence type="ECO:0000256" key="5">
    <source>
        <dbReference type="ARBA" id="ARBA00022829"/>
    </source>
</evidence>
<protein>
    <recommendedName>
        <fullName evidence="13">Rad21/Rec8-like protein N-terminal domain-containing protein</fullName>
    </recommendedName>
</protein>
<evidence type="ECO:0000256" key="8">
    <source>
        <dbReference type="SAM" id="MobiDB-lite"/>
    </source>
</evidence>
<keyword evidence="5" id="KW-0159">Chromosome partition</keyword>
<comment type="subcellular location">
    <subcellularLocation>
        <location evidence="1">Nucleus</location>
    </subcellularLocation>
</comment>
<dbReference type="Pfam" id="PF04825">
    <property type="entry name" value="Rad21_Rec8_N"/>
    <property type="match status" value="1"/>
</dbReference>
<dbReference type="GO" id="GO:1990414">
    <property type="term" value="P:replication-born double-strand break repair via sister chromatid exchange"/>
    <property type="evidence" value="ECO:0007669"/>
    <property type="project" value="TreeGrafter"/>
</dbReference>
<evidence type="ECO:0000256" key="4">
    <source>
        <dbReference type="ARBA" id="ARBA00022776"/>
    </source>
</evidence>
<dbReference type="PANTHER" id="PTHR12585">
    <property type="entry name" value="SCC1 / RAD21 FAMILY MEMBER"/>
    <property type="match status" value="1"/>
</dbReference>
<dbReference type="AlphaFoldDB" id="A0A067LD59"/>
<dbReference type="PANTHER" id="PTHR12585:SF73">
    <property type="entry name" value="SISTER CHROMATID COHESION 1 PROTEIN 2"/>
    <property type="match status" value="1"/>
</dbReference>
<evidence type="ECO:0000256" key="2">
    <source>
        <dbReference type="ARBA" id="ARBA00009870"/>
    </source>
</evidence>
<dbReference type="OrthoDB" id="10071381at2759"/>
<dbReference type="Gene3D" id="1.10.10.580">
    <property type="entry name" value="Structural maintenance of chromosome 1. Chain E"/>
    <property type="match status" value="1"/>
</dbReference>
<dbReference type="GO" id="GO:0051301">
    <property type="term" value="P:cell division"/>
    <property type="evidence" value="ECO:0007669"/>
    <property type="project" value="UniProtKB-KW"/>
</dbReference>
<sequence length="795" mass="90988">MFYSHCFLSRKGPLGAVWVAAYCYKKLKKAQVTQTDISYSVDKILQDEFDVVTYRVLAYLLLGVVRIFSKKVEYLFDDCNKLLLKTKEFVVNNKDRSLVETLCAPYFSITLPERFELDAFDLEILEDSSGGNAMPHEDITLKDSIWKNGGIGSHNMDKMQYHCKEFTACQDVCSAIRALNEDIVSSYQLDFDMEVGTSHNLSNSEAIIEKVQGSRSSEKESKDLEMISMVEEEPPDPAKSFGEDQQNKEEHATTRVLEVEASDQWHAESSVQELWDKSICQEACLNLEMFVEVEEEPARPSRPSNENQTDRQQIKLPDMAQSESENHQVTKEDCNLSNTEASMEKLRVNIVYQEYRDVEMYDMVEEPHEHSIPVDEEHHSAEEKRLLEVEEHRENTGSFDEEHQTDADLKTPLVMTSPGCTYRVSREDHTFSVTIDTTPQSKFPGASGVTTPEFLVIPTPSAKEGARAMRKRKCVFDDMIVFPNNIIKQSIEDSSNLVTKRRKAPHTALAAWRACRVSSLPWCFMEPLIPCTSTELRSLFCNAKHPQKFRSQCLIDRSLETVEPSEKLDKPKSCDDHRSVESMKSLEKLNVTTFPTVGRSVQTVEPPEMLDLPETPTAGRFLEQMAIAPETPILHTKSLRSFESPERPEISNLDKVRLESDKVEKEIYSSKEQEIDLSMMNEEINLFEVHNQDQYGWSERTRVVASCLHKSYLDKRKRREEEVVNLLHLLEGRTKKESARLFYEILVLKSKGYVHVEQKTAYGDILVWKASQWEQAQGVDCVNAAAGTTYLLQEP</sequence>
<dbReference type="Pfam" id="PF04824">
    <property type="entry name" value="Rad21_Rec8"/>
    <property type="match status" value="1"/>
</dbReference>
<evidence type="ECO:0000256" key="3">
    <source>
        <dbReference type="ARBA" id="ARBA00022618"/>
    </source>
</evidence>
<dbReference type="GO" id="GO:0007062">
    <property type="term" value="P:sister chromatid cohesion"/>
    <property type="evidence" value="ECO:0007669"/>
    <property type="project" value="InterPro"/>
</dbReference>
<dbReference type="GO" id="GO:0003682">
    <property type="term" value="F:chromatin binding"/>
    <property type="evidence" value="ECO:0007669"/>
    <property type="project" value="TreeGrafter"/>
</dbReference>
<keyword evidence="4" id="KW-0498">Mitosis</keyword>
<feature type="region of interest" description="Disordered" evidence="8">
    <location>
        <begin position="233"/>
        <end position="252"/>
    </location>
</feature>
<dbReference type="InterPro" id="IPR039781">
    <property type="entry name" value="Rad21/Rec8-like"/>
</dbReference>
<dbReference type="InterPro" id="IPR006909">
    <property type="entry name" value="Rad21/Rec8_C_eu"/>
</dbReference>
<comment type="similarity">
    <text evidence="2">Belongs to the rad21 family.</text>
</comment>
<dbReference type="InterPro" id="IPR006910">
    <property type="entry name" value="Rad21_Rec8_N"/>
</dbReference>
<dbReference type="InterPro" id="IPR036390">
    <property type="entry name" value="WH_DNA-bd_sf"/>
</dbReference>
<accession>A0A067LD59</accession>
<keyword evidence="4" id="KW-0131">Cell cycle</keyword>
<dbReference type="InterPro" id="IPR023093">
    <property type="entry name" value="ScpA-like_C"/>
</dbReference>
<evidence type="ECO:0000313" key="12">
    <source>
        <dbReference type="Proteomes" id="UP000027138"/>
    </source>
</evidence>
<keyword evidence="3" id="KW-0132">Cell division</keyword>
<gene>
    <name evidence="11" type="ORF">JCGZ_10157</name>
</gene>
<evidence type="ECO:0000256" key="1">
    <source>
        <dbReference type="ARBA" id="ARBA00004123"/>
    </source>
</evidence>
<keyword evidence="6" id="KW-0539">Nucleus</keyword>
<dbReference type="STRING" id="180498.A0A067LD59"/>
<dbReference type="GO" id="GO:0005634">
    <property type="term" value="C:nucleus"/>
    <property type="evidence" value="ECO:0007669"/>
    <property type="project" value="UniProtKB-SubCell"/>
</dbReference>
<feature type="domain" description="Rad21/Rec8-like protein N-terminal" evidence="10">
    <location>
        <begin position="1"/>
        <end position="92"/>
    </location>
</feature>
<comment type="subunit">
    <text evidence="7">Component of the cohesin complex.</text>
</comment>
<feature type="domain" description="Rad21/Rec8-like protein C-terminal eukaryotic" evidence="9">
    <location>
        <begin position="720"/>
        <end position="767"/>
    </location>
</feature>
<reference evidence="11 12" key="1">
    <citation type="journal article" date="2014" name="PLoS ONE">
        <title>Global Analysis of Gene Expression Profiles in Physic Nut (Jatropha curcas L.) Seedlings Exposed to Salt Stress.</title>
        <authorList>
            <person name="Zhang L."/>
            <person name="Zhang C."/>
            <person name="Wu P."/>
            <person name="Chen Y."/>
            <person name="Li M."/>
            <person name="Jiang H."/>
            <person name="Wu G."/>
        </authorList>
    </citation>
    <scope>NUCLEOTIDE SEQUENCE [LARGE SCALE GENOMIC DNA]</scope>
    <source>
        <strain evidence="12">cv. GZQX0401</strain>
        <tissue evidence="11">Young leaves</tissue>
    </source>
</reference>
<evidence type="ECO:0000259" key="10">
    <source>
        <dbReference type="Pfam" id="PF04825"/>
    </source>
</evidence>
<dbReference type="FunFam" id="1.10.10.580:FF:000002">
    <property type="entry name" value="Sister chromatid cohesion 1 protein 4"/>
    <property type="match status" value="1"/>
</dbReference>
<dbReference type="GO" id="GO:0007059">
    <property type="term" value="P:chromosome segregation"/>
    <property type="evidence" value="ECO:0007669"/>
    <property type="project" value="UniProtKB-KW"/>
</dbReference>